<dbReference type="Pfam" id="PF13205">
    <property type="entry name" value="Big_5"/>
    <property type="match status" value="1"/>
</dbReference>
<protein>
    <recommendedName>
        <fullName evidence="2">SbsA Ig-like domain-containing protein</fullName>
    </recommendedName>
</protein>
<reference evidence="3" key="1">
    <citation type="submission" date="2018-05" db="EMBL/GenBank/DDBJ databases">
        <authorList>
            <person name="Lanie J.A."/>
            <person name="Ng W.-L."/>
            <person name="Kazmierczak K.M."/>
            <person name="Andrzejewski T.M."/>
            <person name="Davidsen T.M."/>
            <person name="Wayne K.J."/>
            <person name="Tettelin H."/>
            <person name="Glass J.I."/>
            <person name="Rusch D."/>
            <person name="Podicherti R."/>
            <person name="Tsui H.-C.T."/>
            <person name="Winkler M.E."/>
        </authorList>
    </citation>
    <scope>NUCLEOTIDE SEQUENCE</scope>
</reference>
<evidence type="ECO:0000256" key="1">
    <source>
        <dbReference type="ARBA" id="ARBA00022729"/>
    </source>
</evidence>
<accession>A0A383F1Q5</accession>
<gene>
    <name evidence="3" type="ORF">METZ01_LOCUS515284</name>
</gene>
<sequence length="228" mass="24500">GGLNTNDFEISNFTPGNATSANITSIASELGAILNGGETAVRLTLQFDNDPAGTESLTIRPKANEVFDDFGNPMDVNVNARTFTLYDALAPSVSFDPENNSLIYPNEVFMITLSEDVQLLNDSPVNSANIDSQLTVAYIDGSAENISFTATIENNVITITPGSDLGEVRQVRVSILDGLEDLSDNQMDIHAAEYTVLDVSPPEINTTFSSIITSNAFVILSFSENVYT</sequence>
<feature type="non-terminal residue" evidence="3">
    <location>
        <position position="1"/>
    </location>
</feature>
<dbReference type="EMBL" id="UINC01230341">
    <property type="protein sequence ID" value="SVE62430.1"/>
    <property type="molecule type" value="Genomic_DNA"/>
</dbReference>
<feature type="non-terminal residue" evidence="3">
    <location>
        <position position="228"/>
    </location>
</feature>
<proteinExistence type="predicted"/>
<evidence type="ECO:0000259" key="2">
    <source>
        <dbReference type="Pfam" id="PF13205"/>
    </source>
</evidence>
<keyword evidence="1" id="KW-0732">Signal</keyword>
<dbReference type="InterPro" id="IPR032812">
    <property type="entry name" value="SbsA_Ig"/>
</dbReference>
<feature type="domain" description="SbsA Ig-like" evidence="2">
    <location>
        <begin position="93"/>
        <end position="188"/>
    </location>
</feature>
<dbReference type="AlphaFoldDB" id="A0A383F1Q5"/>
<name>A0A383F1Q5_9ZZZZ</name>
<organism evidence="3">
    <name type="scientific">marine metagenome</name>
    <dbReference type="NCBI Taxonomy" id="408172"/>
    <lineage>
        <taxon>unclassified sequences</taxon>
        <taxon>metagenomes</taxon>
        <taxon>ecological metagenomes</taxon>
    </lineage>
</organism>
<evidence type="ECO:0000313" key="3">
    <source>
        <dbReference type="EMBL" id="SVE62430.1"/>
    </source>
</evidence>